<dbReference type="NCBIfam" id="NF001943">
    <property type="entry name" value="PRK00724.1-2"/>
    <property type="match status" value="1"/>
</dbReference>
<keyword evidence="5" id="KW-1185">Reference proteome</keyword>
<comment type="function">
    <text evidence="3">Required for formate dehydrogenase (FDH) activity. Acts as a sulfur carrier protein that transfers sulfur from IscS to the molybdenum cofactor prior to its insertion into FDH.</text>
</comment>
<evidence type="ECO:0000313" key="4">
    <source>
        <dbReference type="EMBL" id="GAA2104271.1"/>
    </source>
</evidence>
<comment type="caution">
    <text evidence="4">The sequence shown here is derived from an EMBL/GenBank/DDBJ whole genome shotgun (WGS) entry which is preliminary data.</text>
</comment>
<accession>A0ABN2X3B7</accession>
<protein>
    <recommendedName>
        <fullName evidence="3">Sulfur carrier protein FdhD</fullName>
    </recommendedName>
</protein>
<dbReference type="HAMAP" id="MF_00187">
    <property type="entry name" value="FdhD"/>
    <property type="match status" value="1"/>
</dbReference>
<evidence type="ECO:0000256" key="1">
    <source>
        <dbReference type="ARBA" id="ARBA00022490"/>
    </source>
</evidence>
<keyword evidence="1 3" id="KW-0963">Cytoplasm</keyword>
<dbReference type="Pfam" id="PF02634">
    <property type="entry name" value="FdhD-NarQ"/>
    <property type="match status" value="1"/>
</dbReference>
<dbReference type="PANTHER" id="PTHR30592">
    <property type="entry name" value="FORMATE DEHYDROGENASE"/>
    <property type="match status" value="1"/>
</dbReference>
<dbReference type="PIRSF" id="PIRSF015626">
    <property type="entry name" value="FdhD"/>
    <property type="match status" value="1"/>
</dbReference>
<evidence type="ECO:0000313" key="5">
    <source>
        <dbReference type="Proteomes" id="UP001500984"/>
    </source>
</evidence>
<sequence length="286" mass="30778">MATRLTVRTRAHRFDADGLVRSRADKLAGEEPLEVRLDGEQFTVTMRTPGSDVELVMGFLLTEGVITHRDQVREIDFSSGLNPDGSRNLNVASVLLEPGTWDPASYRQRQVYTSSACGICGTASIEAVQKVSRYPLARPRPLVTPATLLGLPDALRAEQALFDATGGVHAAGLFRVSDRPGAEAQESELLCLREDVGRHNAVDKVLGWALGEDRLPLGDTVLQVSGRASFELVQKAAMAGVPVLSAVSAPSSLAVDLGQQLGLTVVGFNRGRTFNAYSAVERIREQ</sequence>
<dbReference type="SUPFAM" id="SSF53927">
    <property type="entry name" value="Cytidine deaminase-like"/>
    <property type="match status" value="1"/>
</dbReference>
<reference evidence="4 5" key="1">
    <citation type="journal article" date="2019" name="Int. J. Syst. Evol. Microbiol.">
        <title>The Global Catalogue of Microorganisms (GCM) 10K type strain sequencing project: providing services to taxonomists for standard genome sequencing and annotation.</title>
        <authorList>
            <consortium name="The Broad Institute Genomics Platform"/>
            <consortium name="The Broad Institute Genome Sequencing Center for Infectious Disease"/>
            <person name="Wu L."/>
            <person name="Ma J."/>
        </authorList>
    </citation>
    <scope>NUCLEOTIDE SEQUENCE [LARGE SCALE GENOMIC DNA]</scope>
    <source>
        <strain evidence="4 5">JCM 15900</strain>
    </source>
</reference>
<comment type="similarity">
    <text evidence="3">Belongs to the FdhD family.</text>
</comment>
<dbReference type="InterPro" id="IPR003786">
    <property type="entry name" value="FdhD"/>
</dbReference>
<organism evidence="4 5">
    <name type="scientific">Brevibacterium salitolerans</name>
    <dbReference type="NCBI Taxonomy" id="1403566"/>
    <lineage>
        <taxon>Bacteria</taxon>
        <taxon>Bacillati</taxon>
        <taxon>Actinomycetota</taxon>
        <taxon>Actinomycetes</taxon>
        <taxon>Micrococcales</taxon>
        <taxon>Brevibacteriaceae</taxon>
        <taxon>Brevibacterium</taxon>
    </lineage>
</organism>
<comment type="caution">
    <text evidence="3">Lacks conserved residue(s) required for the propagation of feature annotation.</text>
</comment>
<dbReference type="Gene3D" id="3.10.20.10">
    <property type="match status" value="1"/>
</dbReference>
<dbReference type="Gene3D" id="3.40.140.10">
    <property type="entry name" value="Cytidine Deaminase, domain 2"/>
    <property type="match status" value="1"/>
</dbReference>
<evidence type="ECO:0000256" key="2">
    <source>
        <dbReference type="ARBA" id="ARBA00023150"/>
    </source>
</evidence>
<dbReference type="EMBL" id="BAAAPZ010000017">
    <property type="protein sequence ID" value="GAA2104271.1"/>
    <property type="molecule type" value="Genomic_DNA"/>
</dbReference>
<keyword evidence="2 3" id="KW-0501">Molybdenum cofactor biosynthesis</keyword>
<dbReference type="Proteomes" id="UP001500984">
    <property type="component" value="Unassembled WGS sequence"/>
</dbReference>
<dbReference type="NCBIfam" id="TIGR00129">
    <property type="entry name" value="fdhD_narQ"/>
    <property type="match status" value="1"/>
</dbReference>
<feature type="active site" description="Cysteine persulfide intermediate" evidence="3">
    <location>
        <position position="117"/>
    </location>
</feature>
<proteinExistence type="inferred from homology"/>
<dbReference type="PANTHER" id="PTHR30592:SF1">
    <property type="entry name" value="SULFUR CARRIER PROTEIN FDHD"/>
    <property type="match status" value="1"/>
</dbReference>
<name>A0ABN2X3B7_9MICO</name>
<gene>
    <name evidence="3 4" type="primary">fdhD</name>
    <name evidence="4" type="ORF">GCM10009823_28870</name>
</gene>
<dbReference type="InterPro" id="IPR016193">
    <property type="entry name" value="Cytidine_deaminase-like"/>
</dbReference>
<evidence type="ECO:0000256" key="3">
    <source>
        <dbReference type="HAMAP-Rule" id="MF_00187"/>
    </source>
</evidence>
<comment type="subcellular location">
    <subcellularLocation>
        <location evidence="3">Cytoplasm</location>
    </subcellularLocation>
</comment>
<dbReference type="RefSeq" id="WP_291795991.1">
    <property type="nucleotide sequence ID" value="NZ_BAAAPZ010000017.1"/>
</dbReference>